<feature type="compositionally biased region" description="Basic and acidic residues" evidence="1">
    <location>
        <begin position="83"/>
        <end position="95"/>
    </location>
</feature>
<feature type="compositionally biased region" description="Acidic residues" evidence="1">
    <location>
        <begin position="41"/>
        <end position="54"/>
    </location>
</feature>
<dbReference type="EMBL" id="KK207780">
    <property type="protein sequence ID" value="EZF54637.1"/>
    <property type="molecule type" value="Genomic_DNA"/>
</dbReference>
<sequence>MNQVLRLRDRSDRERRLVGKEKHDKTREAKANKSENKEQNREEEDDEEEEEEEGERERERERERASEAGRLLRSSGRSQTSHHRQEDQSGKKEEAEGPEDAGESACRINMSLNAPQPMGAQTSQRPKREGTTI</sequence>
<dbReference type="AlphaFoldDB" id="A0A022W8H2"/>
<gene>
    <name evidence="2" type="ORF">H103_02619</name>
</gene>
<dbReference type="Proteomes" id="UP000023758">
    <property type="component" value="Unassembled WGS sequence"/>
</dbReference>
<feature type="compositionally biased region" description="Basic and acidic residues" evidence="1">
    <location>
        <begin position="55"/>
        <end position="67"/>
    </location>
</feature>
<protein>
    <submittedName>
        <fullName evidence="2">Uncharacterized protein</fullName>
    </submittedName>
</protein>
<accession>A0A022W8H2</accession>
<evidence type="ECO:0000313" key="2">
    <source>
        <dbReference type="EMBL" id="EZF54637.1"/>
    </source>
</evidence>
<feature type="compositionally biased region" description="Basic and acidic residues" evidence="1">
    <location>
        <begin position="1"/>
        <end position="40"/>
    </location>
</feature>
<feature type="region of interest" description="Disordered" evidence="1">
    <location>
        <begin position="1"/>
        <end position="133"/>
    </location>
</feature>
<evidence type="ECO:0000256" key="1">
    <source>
        <dbReference type="SAM" id="MobiDB-lite"/>
    </source>
</evidence>
<name>A0A022W8H2_TRIRU</name>
<dbReference type="HOGENOM" id="CLU_1908198_0_0_1"/>
<feature type="compositionally biased region" description="Polar residues" evidence="1">
    <location>
        <begin position="110"/>
        <end position="124"/>
    </location>
</feature>
<organism evidence="2">
    <name type="scientific">Trichophyton rubrum CBS 288.86</name>
    <dbReference type="NCBI Taxonomy" id="1215330"/>
    <lineage>
        <taxon>Eukaryota</taxon>
        <taxon>Fungi</taxon>
        <taxon>Dikarya</taxon>
        <taxon>Ascomycota</taxon>
        <taxon>Pezizomycotina</taxon>
        <taxon>Eurotiomycetes</taxon>
        <taxon>Eurotiomycetidae</taxon>
        <taxon>Onygenales</taxon>
        <taxon>Arthrodermataceae</taxon>
        <taxon>Trichophyton</taxon>
    </lineage>
</organism>
<proteinExistence type="predicted"/>
<reference evidence="2" key="1">
    <citation type="submission" date="2014-02" db="EMBL/GenBank/DDBJ databases">
        <title>The Genome Sequence of Trichophyton rubrum (morphotype fischeri) CBS 288.86.</title>
        <authorList>
            <consortium name="The Broad Institute Genomics Platform"/>
            <person name="Cuomo C.A."/>
            <person name="White T.C."/>
            <person name="Graser Y."/>
            <person name="Martinez-Rossi N."/>
            <person name="Heitman J."/>
            <person name="Young S.K."/>
            <person name="Zeng Q."/>
            <person name="Gargeya S."/>
            <person name="Abouelleil A."/>
            <person name="Alvarado L."/>
            <person name="Chapman S.B."/>
            <person name="Gainer-Dewar J."/>
            <person name="Goldberg J."/>
            <person name="Griggs A."/>
            <person name="Gujja S."/>
            <person name="Hansen M."/>
            <person name="Howarth C."/>
            <person name="Imamovic A."/>
            <person name="Larimer J."/>
            <person name="Martinez D."/>
            <person name="Murphy C."/>
            <person name="Pearson M.D."/>
            <person name="Persinoti G."/>
            <person name="Poon T."/>
            <person name="Priest M."/>
            <person name="Roberts A.D."/>
            <person name="Saif S."/>
            <person name="Shea T.D."/>
            <person name="Sykes S.N."/>
            <person name="Wortman J."/>
            <person name="Nusbaum C."/>
            <person name="Birren B."/>
        </authorList>
    </citation>
    <scope>NUCLEOTIDE SEQUENCE [LARGE SCALE GENOMIC DNA]</scope>
    <source>
        <strain evidence="2">CBS 288.86</strain>
    </source>
</reference>